<name>A0A7E4VPP8_PANRE</name>
<feature type="chain" id="PRO_5029003290" evidence="1">
    <location>
        <begin position="21"/>
        <end position="233"/>
    </location>
</feature>
<reference evidence="2" key="1">
    <citation type="journal article" date="2013" name="Genetics">
        <title>The draft genome and transcriptome of Panagrellus redivivus are shaped by the harsh demands of a free-living lifestyle.</title>
        <authorList>
            <person name="Srinivasan J."/>
            <person name="Dillman A.R."/>
            <person name="Macchietto M.G."/>
            <person name="Heikkinen L."/>
            <person name="Lakso M."/>
            <person name="Fracchia K.M."/>
            <person name="Antoshechkin I."/>
            <person name="Mortazavi A."/>
            <person name="Wong G."/>
            <person name="Sternberg P.W."/>
        </authorList>
    </citation>
    <scope>NUCLEOTIDE SEQUENCE [LARGE SCALE GENOMIC DNA]</scope>
    <source>
        <strain evidence="2">MT8872</strain>
    </source>
</reference>
<dbReference type="AlphaFoldDB" id="A0A7E4VPP8"/>
<dbReference type="Proteomes" id="UP000492821">
    <property type="component" value="Unassembled WGS sequence"/>
</dbReference>
<accession>A0A7E4VPP8</accession>
<organism evidence="2 3">
    <name type="scientific">Panagrellus redivivus</name>
    <name type="common">Microworm</name>
    <dbReference type="NCBI Taxonomy" id="6233"/>
    <lineage>
        <taxon>Eukaryota</taxon>
        <taxon>Metazoa</taxon>
        <taxon>Ecdysozoa</taxon>
        <taxon>Nematoda</taxon>
        <taxon>Chromadorea</taxon>
        <taxon>Rhabditida</taxon>
        <taxon>Tylenchina</taxon>
        <taxon>Panagrolaimomorpha</taxon>
        <taxon>Panagrolaimoidea</taxon>
        <taxon>Panagrolaimidae</taxon>
        <taxon>Panagrellus</taxon>
    </lineage>
</organism>
<protein>
    <submittedName>
        <fullName evidence="3">SCP domain-containing protein</fullName>
    </submittedName>
</protein>
<feature type="signal peptide" evidence="1">
    <location>
        <begin position="1"/>
        <end position="20"/>
    </location>
</feature>
<proteinExistence type="predicted"/>
<evidence type="ECO:0000313" key="2">
    <source>
        <dbReference type="Proteomes" id="UP000492821"/>
    </source>
</evidence>
<dbReference type="WBParaSite" id="Pan_g2311.t1">
    <property type="protein sequence ID" value="Pan_g2311.t1"/>
    <property type="gene ID" value="Pan_g2311"/>
</dbReference>
<keyword evidence="1" id="KW-0732">Signal</keyword>
<keyword evidence="2" id="KW-1185">Reference proteome</keyword>
<evidence type="ECO:0000256" key="1">
    <source>
        <dbReference type="SAM" id="SignalP"/>
    </source>
</evidence>
<evidence type="ECO:0000313" key="3">
    <source>
        <dbReference type="WBParaSite" id="Pan_g2311.t1"/>
    </source>
</evidence>
<sequence length="233" mass="25348">MRFVLFGLLCLGVTVVFVQARKQCRARYPNDQTKAISQIQTFLAPVATVKPVVKKTVAAVKPAAKKAVAKKVVAKKVVKKVAAKKAVAKPKIACPKAYPPWHLTYRFNNRARCVGLKNVPKSTRDTVDLAAVCKTKHPKAKPMSFHSASQVEWCKKNVFACNGALTGMYVAAGKNLAPANLRNLDGEPADWHPVQTFGAPPLAFQIVSPILHAVNFKSYTAPGVTNVVCAFWL</sequence>
<reference evidence="3" key="2">
    <citation type="submission" date="2020-10" db="UniProtKB">
        <authorList>
            <consortium name="WormBaseParasite"/>
        </authorList>
    </citation>
    <scope>IDENTIFICATION</scope>
</reference>